<dbReference type="Gene3D" id="3.80.30.30">
    <property type="match status" value="1"/>
</dbReference>
<dbReference type="InterPro" id="IPR049539">
    <property type="entry name" value="SPL"/>
</dbReference>
<dbReference type="EMBL" id="UINC01023445">
    <property type="protein sequence ID" value="SVA95118.1"/>
    <property type="molecule type" value="Genomic_DNA"/>
</dbReference>
<dbReference type="GO" id="GO:0003913">
    <property type="term" value="F:DNA photolyase activity"/>
    <property type="evidence" value="ECO:0007669"/>
    <property type="project" value="TreeGrafter"/>
</dbReference>
<name>A0A382A0S7_9ZZZZ</name>
<reference evidence="1" key="1">
    <citation type="submission" date="2018-05" db="EMBL/GenBank/DDBJ databases">
        <authorList>
            <person name="Lanie J.A."/>
            <person name="Ng W.-L."/>
            <person name="Kazmierczak K.M."/>
            <person name="Andrzejewski T.M."/>
            <person name="Davidsen T.M."/>
            <person name="Wayne K.J."/>
            <person name="Tettelin H."/>
            <person name="Glass J.I."/>
            <person name="Rusch D."/>
            <person name="Podicherti R."/>
            <person name="Tsui H.-C.T."/>
            <person name="Winkler M.E."/>
        </authorList>
    </citation>
    <scope>NUCLEOTIDE SEQUENCE</scope>
</reference>
<dbReference type="PANTHER" id="PTHR37822">
    <property type="entry name" value="SPORE PHOTOPRODUCT LYASE-RELATED"/>
    <property type="match status" value="1"/>
</dbReference>
<gene>
    <name evidence="1" type="ORF">METZ01_LOCUS147972</name>
</gene>
<dbReference type="GO" id="GO:0051539">
    <property type="term" value="F:4 iron, 4 sulfur cluster binding"/>
    <property type="evidence" value="ECO:0007669"/>
    <property type="project" value="TreeGrafter"/>
</dbReference>
<dbReference type="PANTHER" id="PTHR37822:SF2">
    <property type="entry name" value="SPORE PHOTOPRODUCT LYASE"/>
    <property type="match status" value="1"/>
</dbReference>
<accession>A0A382A0S7</accession>
<evidence type="ECO:0000313" key="1">
    <source>
        <dbReference type="EMBL" id="SVA95118.1"/>
    </source>
</evidence>
<organism evidence="1">
    <name type="scientific">marine metagenome</name>
    <dbReference type="NCBI Taxonomy" id="408172"/>
    <lineage>
        <taxon>unclassified sequences</taxon>
        <taxon>metagenomes</taxon>
        <taxon>ecological metagenomes</taxon>
    </lineage>
</organism>
<dbReference type="GO" id="GO:0042601">
    <property type="term" value="C:endospore-forming forespore"/>
    <property type="evidence" value="ECO:0007669"/>
    <property type="project" value="TreeGrafter"/>
</dbReference>
<sequence>MNNKRDYGAKLMDFSRDKLYQNLEPSQKAFIKTMGESYQLTFQELRQVTEMATDFNMWREPTIEDQWNNAALDQITPNGQSKKVILNGIRNHWWTLKANPTQYEPTAPKVKNVVRKMKNNLGENDVYGDCPVASDKTVCCNLKTIDAIQGCGLGCSYCSIQTFYEDGAIGIEENLTEKLDQIELDPNRNYHIGSGQSSDSLAMGNRNGVLDAQFDFARKHPNIILEFKTKTKNVDHFLKADVPPNVFVCWSLNPQVIIDHEEHFTASLGQRLHAARQLAD</sequence>
<dbReference type="AlphaFoldDB" id="A0A382A0S7"/>
<feature type="non-terminal residue" evidence="1">
    <location>
        <position position="280"/>
    </location>
</feature>
<proteinExistence type="predicted"/>
<dbReference type="GO" id="GO:1904047">
    <property type="term" value="F:S-adenosyl-L-methionine binding"/>
    <property type="evidence" value="ECO:0007669"/>
    <property type="project" value="TreeGrafter"/>
</dbReference>
<dbReference type="Pfam" id="PF20903">
    <property type="entry name" value="SPL"/>
    <property type="match status" value="1"/>
</dbReference>
<protein>
    <submittedName>
        <fullName evidence="1">Uncharacterized protein</fullName>
    </submittedName>
</protein>